<sequence length="152" mass="16680">MKRVFSKFLPIFILMMLVLSCLLVFMPSSLSAVDEIGTCGDTTSLGGANEGGAGHEWSYNIVVNGTISRVRLNFNQNAKTSSSLNQYTLWINGNGMGSPNNWDENCTGVNNVMANWSNIGLYIDNETIFFELWSTAVCNPGMLYAPDMVDTD</sequence>
<protein>
    <submittedName>
        <fullName evidence="1">Uncharacterized protein</fullName>
    </submittedName>
</protein>
<gene>
    <name evidence="1" type="ORF">S12H4_28824</name>
</gene>
<feature type="non-terminal residue" evidence="1">
    <location>
        <position position="152"/>
    </location>
</feature>
<accession>X1SHY5</accession>
<dbReference type="AlphaFoldDB" id="X1SHY5"/>
<proteinExistence type="predicted"/>
<evidence type="ECO:0000313" key="1">
    <source>
        <dbReference type="EMBL" id="GAI92563.1"/>
    </source>
</evidence>
<organism evidence="1">
    <name type="scientific">marine sediment metagenome</name>
    <dbReference type="NCBI Taxonomy" id="412755"/>
    <lineage>
        <taxon>unclassified sequences</taxon>
        <taxon>metagenomes</taxon>
        <taxon>ecological metagenomes</taxon>
    </lineage>
</organism>
<name>X1SHY5_9ZZZZ</name>
<dbReference type="EMBL" id="BARW01016566">
    <property type="protein sequence ID" value="GAI92563.1"/>
    <property type="molecule type" value="Genomic_DNA"/>
</dbReference>
<dbReference type="PROSITE" id="PS51257">
    <property type="entry name" value="PROKAR_LIPOPROTEIN"/>
    <property type="match status" value="1"/>
</dbReference>
<comment type="caution">
    <text evidence="1">The sequence shown here is derived from an EMBL/GenBank/DDBJ whole genome shotgun (WGS) entry which is preliminary data.</text>
</comment>
<reference evidence="1" key="1">
    <citation type="journal article" date="2014" name="Front. Microbiol.">
        <title>High frequency of phylogenetically diverse reductive dehalogenase-homologous genes in deep subseafloor sedimentary metagenomes.</title>
        <authorList>
            <person name="Kawai M."/>
            <person name="Futagami T."/>
            <person name="Toyoda A."/>
            <person name="Takaki Y."/>
            <person name="Nishi S."/>
            <person name="Hori S."/>
            <person name="Arai W."/>
            <person name="Tsubouchi T."/>
            <person name="Morono Y."/>
            <person name="Uchiyama I."/>
            <person name="Ito T."/>
            <person name="Fujiyama A."/>
            <person name="Inagaki F."/>
            <person name="Takami H."/>
        </authorList>
    </citation>
    <scope>NUCLEOTIDE SEQUENCE</scope>
    <source>
        <strain evidence="1">Expedition CK06-06</strain>
    </source>
</reference>